<evidence type="ECO:0000313" key="1">
    <source>
        <dbReference type="EMBL" id="OMO87464.1"/>
    </source>
</evidence>
<evidence type="ECO:0000313" key="2">
    <source>
        <dbReference type="Proteomes" id="UP000188268"/>
    </source>
</evidence>
<dbReference type="Proteomes" id="UP000188268">
    <property type="component" value="Unassembled WGS sequence"/>
</dbReference>
<sequence>MEGPRPCWGNMDWAGPKES</sequence>
<name>A0A1R3IY30_COCAP</name>
<dbReference type="Gramene" id="OMO87464">
    <property type="protein sequence ID" value="OMO87464"/>
    <property type="gene ID" value="CCACVL1_09018"/>
</dbReference>
<organism evidence="1 2">
    <name type="scientific">Corchorus capsularis</name>
    <name type="common">Jute</name>
    <dbReference type="NCBI Taxonomy" id="210143"/>
    <lineage>
        <taxon>Eukaryota</taxon>
        <taxon>Viridiplantae</taxon>
        <taxon>Streptophyta</taxon>
        <taxon>Embryophyta</taxon>
        <taxon>Tracheophyta</taxon>
        <taxon>Spermatophyta</taxon>
        <taxon>Magnoliopsida</taxon>
        <taxon>eudicotyledons</taxon>
        <taxon>Gunneridae</taxon>
        <taxon>Pentapetalae</taxon>
        <taxon>rosids</taxon>
        <taxon>malvids</taxon>
        <taxon>Malvales</taxon>
        <taxon>Malvaceae</taxon>
        <taxon>Grewioideae</taxon>
        <taxon>Apeibeae</taxon>
        <taxon>Corchorus</taxon>
    </lineage>
</organism>
<proteinExistence type="predicted"/>
<comment type="caution">
    <text evidence="1">The sequence shown here is derived from an EMBL/GenBank/DDBJ whole genome shotgun (WGS) entry which is preliminary data.</text>
</comment>
<dbReference type="EMBL" id="AWWV01009215">
    <property type="protein sequence ID" value="OMO87464.1"/>
    <property type="molecule type" value="Genomic_DNA"/>
</dbReference>
<protein>
    <submittedName>
        <fullName evidence="1">Uncharacterized protein</fullName>
    </submittedName>
</protein>
<reference evidence="1 2" key="1">
    <citation type="submission" date="2013-09" db="EMBL/GenBank/DDBJ databases">
        <title>Corchorus capsularis genome sequencing.</title>
        <authorList>
            <person name="Alam M."/>
            <person name="Haque M.S."/>
            <person name="Islam M.S."/>
            <person name="Emdad E.M."/>
            <person name="Islam M.M."/>
            <person name="Ahmed B."/>
            <person name="Halim A."/>
            <person name="Hossen Q.M.M."/>
            <person name="Hossain M.Z."/>
            <person name="Ahmed R."/>
            <person name="Khan M.M."/>
            <person name="Islam R."/>
            <person name="Rashid M.M."/>
            <person name="Khan S.A."/>
            <person name="Rahman M.S."/>
            <person name="Alam M."/>
        </authorList>
    </citation>
    <scope>NUCLEOTIDE SEQUENCE [LARGE SCALE GENOMIC DNA]</scope>
    <source>
        <strain evidence="2">cv. CVL-1</strain>
        <tissue evidence="1">Whole seedling</tissue>
    </source>
</reference>
<gene>
    <name evidence="1" type="ORF">CCACVL1_09018</name>
</gene>
<dbReference type="AlphaFoldDB" id="A0A1R3IY30"/>
<keyword evidence="2" id="KW-1185">Reference proteome</keyword>
<accession>A0A1R3IY30</accession>